<dbReference type="InterPro" id="IPR000944">
    <property type="entry name" value="Tscrpt_reg_Rrf2"/>
</dbReference>
<dbReference type="EMBL" id="CP101620">
    <property type="protein sequence ID" value="UTY38558.1"/>
    <property type="molecule type" value="Genomic_DNA"/>
</dbReference>
<reference evidence="1" key="1">
    <citation type="submission" date="2022-07" db="EMBL/GenBank/DDBJ databases">
        <title>Faecal culturing of patients with breast cancer.</title>
        <authorList>
            <person name="Teng N.M.Y."/>
            <person name="Kiu R."/>
            <person name="Evans R."/>
            <person name="Baker D.J."/>
            <person name="Zenner C."/>
            <person name="Robinson S.D."/>
            <person name="Hall L.J."/>
        </authorList>
    </citation>
    <scope>NUCLEOTIDE SEQUENCE</scope>
    <source>
        <strain evidence="1">LH1062</strain>
    </source>
</reference>
<dbReference type="Proteomes" id="UP001060112">
    <property type="component" value="Chromosome"/>
</dbReference>
<dbReference type="PANTHER" id="PTHR33221">
    <property type="entry name" value="WINGED HELIX-TURN-HELIX TRANSCRIPTIONAL REGULATOR, RRF2 FAMILY"/>
    <property type="match status" value="1"/>
</dbReference>
<organism evidence="1 2">
    <name type="scientific">Allocoprobacillus halotolerans</name>
    <dbReference type="NCBI Taxonomy" id="2944914"/>
    <lineage>
        <taxon>Bacteria</taxon>
        <taxon>Bacillati</taxon>
        <taxon>Bacillota</taxon>
        <taxon>Erysipelotrichia</taxon>
        <taxon>Erysipelotrichales</taxon>
        <taxon>Erysipelotrichaceae</taxon>
        <taxon>Allocoprobacillus</taxon>
    </lineage>
</organism>
<dbReference type="PANTHER" id="PTHR33221:SF2">
    <property type="entry name" value="TRANSCRIPTIONAL REGULATOR"/>
    <property type="match status" value="1"/>
</dbReference>
<dbReference type="PROSITE" id="PS51197">
    <property type="entry name" value="HTH_RRF2_2"/>
    <property type="match status" value="1"/>
</dbReference>
<sequence length="133" mass="15332">MQLNMTTDYAIRIVLYLSRSEGKLTSKELSENLCIPQHYILKVTKKLENGKLINAYNGKNGGFSIAKDKAQISLLDIIKLTEPTIKINRCLELDKYCNRCATEYCSVRKTYCFLQKNMEERLSSITIEEILNQ</sequence>
<evidence type="ECO:0000313" key="2">
    <source>
        <dbReference type="Proteomes" id="UP001060112"/>
    </source>
</evidence>
<dbReference type="InterPro" id="IPR036388">
    <property type="entry name" value="WH-like_DNA-bd_sf"/>
</dbReference>
<dbReference type="Pfam" id="PF02082">
    <property type="entry name" value="Rrf2"/>
    <property type="match status" value="1"/>
</dbReference>
<dbReference type="SUPFAM" id="SSF46785">
    <property type="entry name" value="Winged helix' DNA-binding domain"/>
    <property type="match status" value="1"/>
</dbReference>
<name>A0ABY5HZQ0_9FIRM</name>
<dbReference type="InterPro" id="IPR036390">
    <property type="entry name" value="WH_DNA-bd_sf"/>
</dbReference>
<proteinExistence type="predicted"/>
<dbReference type="RefSeq" id="WP_290138947.1">
    <property type="nucleotide sequence ID" value="NZ_CP101620.1"/>
</dbReference>
<accession>A0ABY5HZQ0</accession>
<protein>
    <submittedName>
        <fullName evidence="1">Rrf2 family transcriptional regulator</fullName>
    </submittedName>
</protein>
<dbReference type="Gene3D" id="1.10.10.10">
    <property type="entry name" value="Winged helix-like DNA-binding domain superfamily/Winged helix DNA-binding domain"/>
    <property type="match status" value="1"/>
</dbReference>
<keyword evidence="2" id="KW-1185">Reference proteome</keyword>
<dbReference type="NCBIfam" id="TIGR00738">
    <property type="entry name" value="rrf2_super"/>
    <property type="match status" value="1"/>
</dbReference>
<evidence type="ECO:0000313" key="1">
    <source>
        <dbReference type="EMBL" id="UTY38558.1"/>
    </source>
</evidence>
<gene>
    <name evidence="1" type="ORF">NMU03_13030</name>
</gene>